<keyword evidence="4" id="KW-0233">DNA recombination</keyword>
<dbReference type="GO" id="GO:0003677">
    <property type="term" value="F:DNA binding"/>
    <property type="evidence" value="ECO:0007669"/>
    <property type="project" value="UniProtKB-KW"/>
</dbReference>
<proteinExistence type="inferred from homology"/>
<dbReference type="GO" id="GO:0006310">
    <property type="term" value="P:DNA recombination"/>
    <property type="evidence" value="ECO:0007669"/>
    <property type="project" value="UniProtKB-KW"/>
</dbReference>
<dbReference type="Proteomes" id="UP000460272">
    <property type="component" value="Unassembled WGS sequence"/>
</dbReference>
<evidence type="ECO:0000313" key="8">
    <source>
        <dbReference type="EMBL" id="TVY99926.1"/>
    </source>
</evidence>
<dbReference type="NCBIfam" id="NF040570">
    <property type="entry name" value="guided_TnpB"/>
    <property type="match status" value="1"/>
</dbReference>
<evidence type="ECO:0000256" key="4">
    <source>
        <dbReference type="ARBA" id="ARBA00023172"/>
    </source>
</evidence>
<dbReference type="Pfam" id="PF01385">
    <property type="entry name" value="OrfB_IS605"/>
    <property type="match status" value="1"/>
</dbReference>
<evidence type="ECO:0000256" key="5">
    <source>
        <dbReference type="SAM" id="MobiDB-lite"/>
    </source>
</evidence>
<keyword evidence="2" id="KW-0815">Transposition</keyword>
<gene>
    <name evidence="8" type="ORF">EAS64_40545</name>
</gene>
<reference evidence="8 9" key="1">
    <citation type="submission" date="2018-11" db="EMBL/GenBank/DDBJ databases">
        <title>Trebonia kvetii gen.nov., sp.nov., a novel acidophilic actinobacterium, and proposal of the new actinobacterial family Treboniaceae fam. nov.</title>
        <authorList>
            <person name="Rapoport D."/>
            <person name="Sagova-Mareckova M."/>
            <person name="Sedlacek I."/>
            <person name="Provaznik J."/>
            <person name="Kralova S."/>
            <person name="Pavlinic D."/>
            <person name="Benes V."/>
            <person name="Kopecky J."/>
        </authorList>
    </citation>
    <scope>NUCLEOTIDE SEQUENCE [LARGE SCALE GENOMIC DNA]</scope>
    <source>
        <strain evidence="8 9">15Tr583</strain>
    </source>
</reference>
<feature type="compositionally biased region" description="Polar residues" evidence="5">
    <location>
        <begin position="381"/>
        <end position="393"/>
    </location>
</feature>
<comment type="caution">
    <text evidence="8">The sequence shown here is derived from an EMBL/GenBank/DDBJ whole genome shotgun (WGS) entry which is preliminary data.</text>
</comment>
<protein>
    <submittedName>
        <fullName evidence="8">Transposase</fullName>
    </submittedName>
</protein>
<evidence type="ECO:0000313" key="9">
    <source>
        <dbReference type="Proteomes" id="UP000460272"/>
    </source>
</evidence>
<name>A0A6P2BMT2_9ACTN</name>
<dbReference type="EMBL" id="RPFW01000011">
    <property type="protein sequence ID" value="TVY99926.1"/>
    <property type="molecule type" value="Genomic_DNA"/>
</dbReference>
<dbReference type="OrthoDB" id="3324066at2"/>
<feature type="domain" description="Cas12f1-like TNB" evidence="7">
    <location>
        <begin position="240"/>
        <end position="303"/>
    </location>
</feature>
<dbReference type="NCBIfam" id="TIGR01766">
    <property type="entry name" value="IS200/IS605 family accessory protein TnpB-like domain"/>
    <property type="match status" value="1"/>
</dbReference>
<dbReference type="Pfam" id="PF07282">
    <property type="entry name" value="Cas12f1-like_TNB"/>
    <property type="match status" value="1"/>
</dbReference>
<evidence type="ECO:0000256" key="2">
    <source>
        <dbReference type="ARBA" id="ARBA00022578"/>
    </source>
</evidence>
<keyword evidence="3" id="KW-0238">DNA-binding</keyword>
<evidence type="ECO:0000256" key="1">
    <source>
        <dbReference type="ARBA" id="ARBA00008761"/>
    </source>
</evidence>
<evidence type="ECO:0000259" key="6">
    <source>
        <dbReference type="Pfam" id="PF01385"/>
    </source>
</evidence>
<feature type="domain" description="Probable transposase IS891/IS1136/IS1341" evidence="6">
    <location>
        <begin position="95"/>
        <end position="220"/>
    </location>
</feature>
<feature type="compositionally biased region" description="Basic residues" evidence="5">
    <location>
        <begin position="168"/>
        <end position="179"/>
    </location>
</feature>
<feature type="region of interest" description="Disordered" evidence="5">
    <location>
        <begin position="146"/>
        <end position="187"/>
    </location>
</feature>
<organism evidence="8 9">
    <name type="scientific">Trebonia kvetii</name>
    <dbReference type="NCBI Taxonomy" id="2480626"/>
    <lineage>
        <taxon>Bacteria</taxon>
        <taxon>Bacillati</taxon>
        <taxon>Actinomycetota</taxon>
        <taxon>Actinomycetes</taxon>
        <taxon>Streptosporangiales</taxon>
        <taxon>Treboniaceae</taxon>
        <taxon>Trebonia</taxon>
    </lineage>
</organism>
<accession>A0A6P2BMT2</accession>
<feature type="region of interest" description="Disordered" evidence="5">
    <location>
        <begin position="311"/>
        <end position="393"/>
    </location>
</feature>
<comment type="similarity">
    <text evidence="1">In the C-terminal section; belongs to the transposase 35 family.</text>
</comment>
<feature type="compositionally biased region" description="Basic residues" evidence="5">
    <location>
        <begin position="341"/>
        <end position="356"/>
    </location>
</feature>
<sequence length="393" mass="42374">MLSRYSSAWFAAAKRRKAGDLTARYPRRRRSLVPVSWYHGTFTLSGRELTVPVARGCPGLVLRLDRDVPSPVEQIRSVRLGFADGRLYADVTAEVPVAVYPPGEGPDPARVAGVDLGVIHPYAVAGPGGEGLLVSGRAVRAEHRQHLRDRKGRSHAAAARAPKPGQKGSRRWRKHRRRQRAADARHARRVVQVRHEAAREVVTWAVQNQIGTLVVGDPAGVLKLDAGPRHNKRVRDWAPGQLAQALADKAAAAGITVHRVDERGTSSTCPACARRIPKPTGRVFTCPHCGQSGHRDLVGAANIAARVPGGGIIPPVPRGTGVTHRRAGRNLPGAGPNARRDPRRRPPSWPAPRRHLAGTGPPPRPRHPAGEALGESLAETARSTQARDTPSRT</sequence>
<dbReference type="AlphaFoldDB" id="A0A6P2BMT2"/>
<evidence type="ECO:0000259" key="7">
    <source>
        <dbReference type="Pfam" id="PF07282"/>
    </source>
</evidence>
<dbReference type="InterPro" id="IPR001959">
    <property type="entry name" value="Transposase"/>
</dbReference>
<dbReference type="InterPro" id="IPR010095">
    <property type="entry name" value="Cas12f1-like_TNB"/>
</dbReference>
<evidence type="ECO:0000256" key="3">
    <source>
        <dbReference type="ARBA" id="ARBA00023125"/>
    </source>
</evidence>
<keyword evidence="9" id="KW-1185">Reference proteome</keyword>
<dbReference type="GO" id="GO:0032196">
    <property type="term" value="P:transposition"/>
    <property type="evidence" value="ECO:0007669"/>
    <property type="project" value="UniProtKB-KW"/>
</dbReference>